<proteinExistence type="predicted"/>
<protein>
    <submittedName>
        <fullName evidence="1">Uncharacterized protein</fullName>
    </submittedName>
</protein>
<reference evidence="1" key="1">
    <citation type="submission" date="2021-03" db="EMBL/GenBank/DDBJ databases">
        <title>Evolutionary priming and transition to the ectomycorrhizal habit in an iconic lineage of mushroom-forming fungi: is preadaptation a requirement?</title>
        <authorList>
            <consortium name="DOE Joint Genome Institute"/>
            <person name="Looney B.P."/>
            <person name="Miyauchi S."/>
            <person name="Morin E."/>
            <person name="Drula E."/>
            <person name="Courty P.E."/>
            <person name="Chicoki N."/>
            <person name="Fauchery L."/>
            <person name="Kohler A."/>
            <person name="Kuo A."/>
            <person name="LaButti K."/>
            <person name="Pangilinan J."/>
            <person name="Lipzen A."/>
            <person name="Riley R."/>
            <person name="Andreopoulos W."/>
            <person name="He G."/>
            <person name="Johnson J."/>
            <person name="Barry K.W."/>
            <person name="Grigoriev I.V."/>
            <person name="Nagy L."/>
            <person name="Hibbett D."/>
            <person name="Henrissat B."/>
            <person name="Matheny P.B."/>
            <person name="Labbe J."/>
            <person name="Martin A.F."/>
        </authorList>
    </citation>
    <scope>NUCLEOTIDE SEQUENCE</scope>
    <source>
        <strain evidence="1">BPL698</strain>
    </source>
</reference>
<comment type="caution">
    <text evidence="1">The sequence shown here is derived from an EMBL/GenBank/DDBJ whole genome shotgun (WGS) entry which is preliminary data.</text>
</comment>
<evidence type="ECO:0000313" key="1">
    <source>
        <dbReference type="EMBL" id="KAI9508825.1"/>
    </source>
</evidence>
<dbReference type="Proteomes" id="UP001207468">
    <property type="component" value="Unassembled WGS sequence"/>
</dbReference>
<gene>
    <name evidence="1" type="ORF">F5148DRAFT_838238</name>
</gene>
<name>A0ACC0UB88_9AGAM</name>
<accession>A0ACC0UB88</accession>
<evidence type="ECO:0000313" key="2">
    <source>
        <dbReference type="Proteomes" id="UP001207468"/>
    </source>
</evidence>
<dbReference type="EMBL" id="JAGFNK010000078">
    <property type="protein sequence ID" value="KAI9508825.1"/>
    <property type="molecule type" value="Genomic_DNA"/>
</dbReference>
<organism evidence="1 2">
    <name type="scientific">Russula earlei</name>
    <dbReference type="NCBI Taxonomy" id="71964"/>
    <lineage>
        <taxon>Eukaryota</taxon>
        <taxon>Fungi</taxon>
        <taxon>Dikarya</taxon>
        <taxon>Basidiomycota</taxon>
        <taxon>Agaricomycotina</taxon>
        <taxon>Agaricomycetes</taxon>
        <taxon>Russulales</taxon>
        <taxon>Russulaceae</taxon>
        <taxon>Russula</taxon>
    </lineage>
</organism>
<keyword evidence="2" id="KW-1185">Reference proteome</keyword>
<sequence length="284" mass="30457">MPPHTALPRQDGTPPSATPTGHASHEPKIGGSEAAFIVVVILLAAIVVASSTGIYFLLRNGEPSDADRAARRRKYSIRRHGVRAHPLPIGLPGSLSEKIGSIFKGRRAGAGWVPARGDEDPDPDEWDTTDEPLRERHDDNGGGGDVALACRPQQQQQRPRERERSLEEEEHPRIVSVPASLRASLTEVTTDSAHKSRSASHVAAESSASFGRGSSPDALVHVLSFPTEEPDEEWLDARGTRSGVGGLGANSITNVPGPLTPRPRRADSEHEITLFAGSTPFRDV</sequence>